<feature type="domain" description="Cyclin-like" evidence="7">
    <location>
        <begin position="148"/>
        <end position="234"/>
    </location>
</feature>
<evidence type="ECO:0000313" key="8">
    <source>
        <dbReference type="EMBL" id="CCH58243.1"/>
    </source>
</evidence>
<evidence type="ECO:0000259" key="7">
    <source>
        <dbReference type="SMART" id="SM00385"/>
    </source>
</evidence>
<dbReference type="KEGG" id="tbl:TBLA_0A04490"/>
<keyword evidence="3 5" id="KW-0195">Cyclin</keyword>
<feature type="region of interest" description="Disordered" evidence="6">
    <location>
        <begin position="413"/>
        <end position="445"/>
    </location>
</feature>
<keyword evidence="4" id="KW-0131">Cell cycle</keyword>
<feature type="compositionally biased region" description="Low complexity" evidence="6">
    <location>
        <begin position="46"/>
        <end position="59"/>
    </location>
</feature>
<proteinExistence type="inferred from homology"/>
<dbReference type="GO" id="GO:0042144">
    <property type="term" value="P:vacuole fusion, non-autophagic"/>
    <property type="evidence" value="ECO:0007669"/>
    <property type="project" value="EnsemblFungi"/>
</dbReference>
<evidence type="ECO:0000313" key="9">
    <source>
        <dbReference type="Proteomes" id="UP000002866"/>
    </source>
</evidence>
<dbReference type="PANTHER" id="PTHR10177">
    <property type="entry name" value="CYCLINS"/>
    <property type="match status" value="1"/>
</dbReference>
<comment type="similarity">
    <text evidence="1 5">Belongs to the cyclin family.</text>
</comment>
<dbReference type="GO" id="GO:0016538">
    <property type="term" value="F:cyclin-dependent protein serine/threonine kinase regulator activity"/>
    <property type="evidence" value="ECO:0007669"/>
    <property type="project" value="EnsemblFungi"/>
</dbReference>
<dbReference type="Gene3D" id="1.10.472.10">
    <property type="entry name" value="Cyclin-like"/>
    <property type="match status" value="2"/>
</dbReference>
<evidence type="ECO:0000256" key="2">
    <source>
        <dbReference type="ARBA" id="ARBA00022618"/>
    </source>
</evidence>
<dbReference type="InterPro" id="IPR006671">
    <property type="entry name" value="Cyclin_N"/>
</dbReference>
<reference evidence="8 9" key="1">
    <citation type="journal article" date="2011" name="Proc. Natl. Acad. Sci. U.S.A.">
        <title>Evolutionary erosion of yeast sex chromosomes by mating-type switching accidents.</title>
        <authorList>
            <person name="Gordon J.L."/>
            <person name="Armisen D."/>
            <person name="Proux-Wera E."/>
            <person name="Oheigeartaigh S.S."/>
            <person name="Byrne K.P."/>
            <person name="Wolfe K.H."/>
        </authorList>
    </citation>
    <scope>NUCLEOTIDE SEQUENCE [LARGE SCALE GENOMIC DNA]</scope>
    <source>
        <strain evidence="9">ATCC 34711 / CBS 6284 / DSM 70876 / NBRC 10599 / NRRL Y-10934 / UCD 77-7</strain>
    </source>
</reference>
<sequence>MNSKLQRVVTSSIRNNIGTEQTIYENQQSQYDNIKNHSTVFKPVAQQQLPQPPQQQQQQSTSSSNSHLAMLSRVRKNVAFVKSQNHNLLRRELQAHQSSTMEYGATLLKHLLETDKYMNESSNSNRPNLSRFTSQPQITSKMRFLMFDFIMCCHTRLRLSTPTLFLTFQIMDSYSSKFIVKSNVYQLLALTSLWISSKYWDSKNRTPTLDILRNLCCKQYTSSQFCEMELHLLKAFDWSFCVTPTYDSFIDSSLFLRNNKDVTPTILYQNQDVSDINKVKIGAVMLCELATFDINLAFNVPPSQLSICAVAMITLALKYLDTNELVNYENSDDLDESSKKICKSLLEMVSDPTLLPSTFKFKYLNEQSPSTSSSKKIIDTLSNYSIQIKMEEFYKSQEFSTFMDSLEKSKDTNNTDIFGENDDDDDITFTNNNDSNYISESDGRRRANHQHFSSFSSNNISSNSYWGPSPISTTPSSISFASPFSSTDRISSNTPDTVNSPYGDKLSAILSHNSTNSLYSFTNSRFPLPSPTTPVLLNNDIMIKRNNSQRRSRNWSVSSMKSLNSTRKPELSGPILTTSFVKGHHKRSSSTMDIDFFDSELNTKRQNR</sequence>
<dbReference type="CDD" id="cd20559">
    <property type="entry name" value="CYCLIN_ScCLN_like"/>
    <property type="match status" value="1"/>
</dbReference>
<dbReference type="SUPFAM" id="SSF47954">
    <property type="entry name" value="Cyclin-like"/>
    <property type="match status" value="1"/>
</dbReference>
<dbReference type="GO" id="GO:0051301">
    <property type="term" value="P:cell division"/>
    <property type="evidence" value="ECO:0007669"/>
    <property type="project" value="UniProtKB-KW"/>
</dbReference>
<dbReference type="InterPro" id="IPR013763">
    <property type="entry name" value="Cyclin-like_dom"/>
</dbReference>
<dbReference type="STRING" id="1071380.I2GVU1"/>
<dbReference type="HOGENOM" id="CLU_033561_1_0_1"/>
<evidence type="ECO:0000256" key="6">
    <source>
        <dbReference type="SAM" id="MobiDB-lite"/>
    </source>
</evidence>
<evidence type="ECO:0000256" key="4">
    <source>
        <dbReference type="ARBA" id="ARBA00023306"/>
    </source>
</evidence>
<dbReference type="RefSeq" id="XP_004177762.1">
    <property type="nucleotide sequence ID" value="XM_004177714.1"/>
</dbReference>
<feature type="region of interest" description="Disordered" evidence="6">
    <location>
        <begin position="547"/>
        <end position="571"/>
    </location>
</feature>
<dbReference type="AlphaFoldDB" id="I2GVU1"/>
<feature type="region of interest" description="Disordered" evidence="6">
    <location>
        <begin position="46"/>
        <end position="66"/>
    </location>
</feature>
<dbReference type="GeneID" id="14493215"/>
<dbReference type="InterPro" id="IPR036915">
    <property type="entry name" value="Cyclin-like_sf"/>
</dbReference>
<protein>
    <recommendedName>
        <fullName evidence="7">Cyclin-like domain-containing protein</fullName>
    </recommendedName>
</protein>
<dbReference type="Pfam" id="PF00134">
    <property type="entry name" value="Cyclin_N"/>
    <property type="match status" value="1"/>
</dbReference>
<dbReference type="InterPro" id="IPR039361">
    <property type="entry name" value="Cyclin"/>
</dbReference>
<dbReference type="GO" id="GO:0000307">
    <property type="term" value="C:cyclin-dependent protein kinase holoenzyme complex"/>
    <property type="evidence" value="ECO:0007669"/>
    <property type="project" value="EnsemblFungi"/>
</dbReference>
<organism evidence="8 9">
    <name type="scientific">Henningerozyma blattae (strain ATCC 34711 / CBS 6284 / DSM 70876 / NBRC 10599 / NRRL Y-10934 / UCD 77-7)</name>
    <name type="common">Yeast</name>
    <name type="synonym">Tetrapisispora blattae</name>
    <dbReference type="NCBI Taxonomy" id="1071380"/>
    <lineage>
        <taxon>Eukaryota</taxon>
        <taxon>Fungi</taxon>
        <taxon>Dikarya</taxon>
        <taxon>Ascomycota</taxon>
        <taxon>Saccharomycotina</taxon>
        <taxon>Saccharomycetes</taxon>
        <taxon>Saccharomycetales</taxon>
        <taxon>Saccharomycetaceae</taxon>
        <taxon>Henningerozyma</taxon>
    </lineage>
</organism>
<dbReference type="EMBL" id="HE806316">
    <property type="protein sequence ID" value="CCH58243.1"/>
    <property type="molecule type" value="Genomic_DNA"/>
</dbReference>
<dbReference type="FunCoup" id="I2GVU1">
    <property type="interactions" value="261"/>
</dbReference>
<dbReference type="GO" id="GO:0007089">
    <property type="term" value="P:traversing start control point of mitotic cell cycle"/>
    <property type="evidence" value="ECO:0007669"/>
    <property type="project" value="EnsemblFungi"/>
</dbReference>
<keyword evidence="9" id="KW-1185">Reference proteome</keyword>
<evidence type="ECO:0000256" key="1">
    <source>
        <dbReference type="ARBA" id="ARBA00008742"/>
    </source>
</evidence>
<evidence type="ECO:0000256" key="3">
    <source>
        <dbReference type="ARBA" id="ARBA00023127"/>
    </source>
</evidence>
<keyword evidence="2" id="KW-0132">Cell division</keyword>
<dbReference type="GO" id="GO:0005634">
    <property type="term" value="C:nucleus"/>
    <property type="evidence" value="ECO:0007669"/>
    <property type="project" value="EnsemblFungi"/>
</dbReference>
<dbReference type="OMA" id="FIMYCHT"/>
<dbReference type="SMART" id="SM00385">
    <property type="entry name" value="CYCLIN"/>
    <property type="match status" value="1"/>
</dbReference>
<dbReference type="eggNOG" id="KOG0653">
    <property type="taxonomic scope" value="Eukaryota"/>
</dbReference>
<evidence type="ECO:0000256" key="5">
    <source>
        <dbReference type="RuleBase" id="RU000383"/>
    </source>
</evidence>
<dbReference type="Proteomes" id="UP000002866">
    <property type="component" value="Chromosome 1"/>
</dbReference>
<dbReference type="InParanoid" id="I2GVU1"/>
<dbReference type="FunFam" id="1.10.472.10:FF:000010">
    <property type="entry name" value="G1/S-specific cyclin Cln1"/>
    <property type="match status" value="1"/>
</dbReference>
<name>I2GVU1_HENB6</name>
<gene>
    <name evidence="8" type="primary">TBLA0A04490</name>
    <name evidence="8" type="ORF">TBLA_0A04490</name>
</gene>
<dbReference type="GO" id="GO:0000082">
    <property type="term" value="P:G1/S transition of mitotic cell cycle"/>
    <property type="evidence" value="ECO:0007669"/>
    <property type="project" value="EnsemblFungi"/>
</dbReference>
<dbReference type="GO" id="GO:0006357">
    <property type="term" value="P:regulation of transcription by RNA polymerase II"/>
    <property type="evidence" value="ECO:0007669"/>
    <property type="project" value="EnsemblFungi"/>
</dbReference>
<accession>I2GVU1</accession>
<dbReference type="OrthoDB" id="5590282at2759"/>